<comment type="caution">
    <text evidence="1">The sequence shown here is derived from an EMBL/GenBank/DDBJ whole genome shotgun (WGS) entry which is preliminary data.</text>
</comment>
<proteinExistence type="predicted"/>
<dbReference type="Proteomes" id="UP001431783">
    <property type="component" value="Unassembled WGS sequence"/>
</dbReference>
<sequence>MLLTILPEGKLKRNYWYTCILMNYLQQRCTVIHAKWCPNGRQAESMNEEGRGQGSDESESHVPTKMQLLPQHPLQALIAPNTGYAELCTQCPLQHRTPSIWLSDYAVLLHVGRKEGLTVVQPAIPSVHCQITVVREQRNYCQPVLDEVISLHFERSDGSTGTTPGSAASISYA</sequence>
<organism evidence="1 2">
    <name type="scientific">Henosepilachna vigintioctopunctata</name>
    <dbReference type="NCBI Taxonomy" id="420089"/>
    <lineage>
        <taxon>Eukaryota</taxon>
        <taxon>Metazoa</taxon>
        <taxon>Ecdysozoa</taxon>
        <taxon>Arthropoda</taxon>
        <taxon>Hexapoda</taxon>
        <taxon>Insecta</taxon>
        <taxon>Pterygota</taxon>
        <taxon>Neoptera</taxon>
        <taxon>Endopterygota</taxon>
        <taxon>Coleoptera</taxon>
        <taxon>Polyphaga</taxon>
        <taxon>Cucujiformia</taxon>
        <taxon>Coccinelloidea</taxon>
        <taxon>Coccinellidae</taxon>
        <taxon>Epilachninae</taxon>
        <taxon>Epilachnini</taxon>
        <taxon>Henosepilachna</taxon>
    </lineage>
</organism>
<dbReference type="EMBL" id="JARQZJ010000050">
    <property type="protein sequence ID" value="KAK9878578.1"/>
    <property type="molecule type" value="Genomic_DNA"/>
</dbReference>
<dbReference type="AlphaFoldDB" id="A0AAW1UBS6"/>
<name>A0AAW1UBS6_9CUCU</name>
<evidence type="ECO:0000313" key="1">
    <source>
        <dbReference type="EMBL" id="KAK9878578.1"/>
    </source>
</evidence>
<gene>
    <name evidence="1" type="ORF">WA026_022648</name>
</gene>
<reference evidence="1 2" key="1">
    <citation type="submission" date="2023-03" db="EMBL/GenBank/DDBJ databases">
        <title>Genome insight into feeding habits of ladybird beetles.</title>
        <authorList>
            <person name="Li H.-S."/>
            <person name="Huang Y.-H."/>
            <person name="Pang H."/>
        </authorList>
    </citation>
    <scope>NUCLEOTIDE SEQUENCE [LARGE SCALE GENOMIC DNA]</scope>
    <source>
        <strain evidence="1">SYSU_2023b</strain>
        <tissue evidence="1">Whole body</tissue>
    </source>
</reference>
<accession>A0AAW1UBS6</accession>
<evidence type="ECO:0000313" key="2">
    <source>
        <dbReference type="Proteomes" id="UP001431783"/>
    </source>
</evidence>
<protein>
    <submittedName>
        <fullName evidence="1">Uncharacterized protein</fullName>
    </submittedName>
</protein>
<keyword evidence="2" id="KW-1185">Reference proteome</keyword>